<accession>A0AAD8V0Y3</accession>
<dbReference type="AlphaFoldDB" id="A0AAD8V0Y3"/>
<keyword evidence="2" id="KW-1185">Reference proteome</keyword>
<proteinExistence type="predicted"/>
<comment type="caution">
    <text evidence="1">The sequence shown here is derived from an EMBL/GenBank/DDBJ whole genome shotgun (WGS) entry which is preliminary data.</text>
</comment>
<protein>
    <submittedName>
        <fullName evidence="1">Uncharacterized protein</fullName>
    </submittedName>
</protein>
<organism evidence="1 2">
    <name type="scientific">Colletotrichum navitas</name>
    <dbReference type="NCBI Taxonomy" id="681940"/>
    <lineage>
        <taxon>Eukaryota</taxon>
        <taxon>Fungi</taxon>
        <taxon>Dikarya</taxon>
        <taxon>Ascomycota</taxon>
        <taxon>Pezizomycotina</taxon>
        <taxon>Sordariomycetes</taxon>
        <taxon>Hypocreomycetidae</taxon>
        <taxon>Glomerellales</taxon>
        <taxon>Glomerellaceae</taxon>
        <taxon>Colletotrichum</taxon>
        <taxon>Colletotrichum graminicola species complex</taxon>
    </lineage>
</organism>
<dbReference type="GeneID" id="85442598"/>
<sequence>MHHAELLRVAVTTGPRFVSTFQVCCGNRSLLSFAADRSFPVEALEFLLTNTRFRQEDGCRITDFVEHIGSLIVCLMYGYSGRCFDNRLLDDGKRSLRLLLRAGTRNAFARQVWYRNGLYRTWLLSVFNAASVYVSPILPAQGQPDSTRLVPILALLHLVECIIEMFPDEDAAFWSAVLQTLWTHTRITRGTLRRVADVTLRLLDLGASTTFALPEGAKGGSFLACIENGLEAPEDVDPYVDDIEATIEGINVMEFDGPGQVSDIFTNRMRDKRYDSIERLKEKILGDGSLSPPSVD</sequence>
<reference evidence="1" key="1">
    <citation type="submission" date="2021-06" db="EMBL/GenBank/DDBJ databases">
        <title>Comparative genomics, transcriptomics and evolutionary studies reveal genomic signatures of adaptation to plant cell wall in hemibiotrophic fungi.</title>
        <authorList>
            <consortium name="DOE Joint Genome Institute"/>
            <person name="Baroncelli R."/>
            <person name="Diaz J.F."/>
            <person name="Benocci T."/>
            <person name="Peng M."/>
            <person name="Battaglia E."/>
            <person name="Haridas S."/>
            <person name="Andreopoulos W."/>
            <person name="Labutti K."/>
            <person name="Pangilinan J."/>
            <person name="Floch G.L."/>
            <person name="Makela M.R."/>
            <person name="Henrissat B."/>
            <person name="Grigoriev I.V."/>
            <person name="Crouch J.A."/>
            <person name="De Vries R.P."/>
            <person name="Sukno S.A."/>
            <person name="Thon M.R."/>
        </authorList>
    </citation>
    <scope>NUCLEOTIDE SEQUENCE</scope>
    <source>
        <strain evidence="1">CBS 125086</strain>
    </source>
</reference>
<name>A0AAD8V0Y3_9PEZI</name>
<gene>
    <name evidence="1" type="ORF">LY79DRAFT_560801</name>
</gene>
<evidence type="ECO:0000313" key="1">
    <source>
        <dbReference type="EMBL" id="KAK1580745.1"/>
    </source>
</evidence>
<dbReference type="Proteomes" id="UP001230504">
    <property type="component" value="Unassembled WGS sequence"/>
</dbReference>
<dbReference type="RefSeq" id="XP_060411762.1">
    <property type="nucleotide sequence ID" value="XM_060558358.1"/>
</dbReference>
<dbReference type="EMBL" id="JAHLJV010000052">
    <property type="protein sequence ID" value="KAK1580745.1"/>
    <property type="molecule type" value="Genomic_DNA"/>
</dbReference>
<evidence type="ECO:0000313" key="2">
    <source>
        <dbReference type="Proteomes" id="UP001230504"/>
    </source>
</evidence>